<comment type="caution">
    <text evidence="2">The sequence shown here is derived from an EMBL/GenBank/DDBJ whole genome shotgun (WGS) entry which is preliminary data.</text>
</comment>
<accession>A0A843WM03</accession>
<name>A0A843WM03_COLES</name>
<dbReference type="EMBL" id="NMUH01004815">
    <property type="protein sequence ID" value="MQM10899.1"/>
    <property type="molecule type" value="Genomic_DNA"/>
</dbReference>
<organism evidence="2 3">
    <name type="scientific">Colocasia esculenta</name>
    <name type="common">Wild taro</name>
    <name type="synonym">Arum esculentum</name>
    <dbReference type="NCBI Taxonomy" id="4460"/>
    <lineage>
        <taxon>Eukaryota</taxon>
        <taxon>Viridiplantae</taxon>
        <taxon>Streptophyta</taxon>
        <taxon>Embryophyta</taxon>
        <taxon>Tracheophyta</taxon>
        <taxon>Spermatophyta</taxon>
        <taxon>Magnoliopsida</taxon>
        <taxon>Liliopsida</taxon>
        <taxon>Araceae</taxon>
        <taxon>Aroideae</taxon>
        <taxon>Colocasieae</taxon>
        <taxon>Colocasia</taxon>
    </lineage>
</organism>
<evidence type="ECO:0000256" key="1">
    <source>
        <dbReference type="SAM" id="MobiDB-lite"/>
    </source>
</evidence>
<dbReference type="Proteomes" id="UP000652761">
    <property type="component" value="Unassembled WGS sequence"/>
</dbReference>
<reference evidence="2" key="1">
    <citation type="submission" date="2017-07" db="EMBL/GenBank/DDBJ databases">
        <title>Taro Niue Genome Assembly and Annotation.</title>
        <authorList>
            <person name="Atibalentja N."/>
            <person name="Keating K."/>
            <person name="Fields C.J."/>
        </authorList>
    </citation>
    <scope>NUCLEOTIDE SEQUENCE</scope>
    <source>
        <strain evidence="2">Niue_2</strain>
        <tissue evidence="2">Leaf</tissue>
    </source>
</reference>
<sequence length="61" mass="6476">MIPPRRQPQEHVPPPSINGTNVVQGLSQAGAPLGFACVCSKRRDATPPISLLQETSAARTQ</sequence>
<dbReference type="AlphaFoldDB" id="A0A843WM03"/>
<feature type="region of interest" description="Disordered" evidence="1">
    <location>
        <begin position="1"/>
        <end position="23"/>
    </location>
</feature>
<evidence type="ECO:0000313" key="3">
    <source>
        <dbReference type="Proteomes" id="UP000652761"/>
    </source>
</evidence>
<protein>
    <submittedName>
        <fullName evidence="2">Uncharacterized protein</fullName>
    </submittedName>
</protein>
<proteinExistence type="predicted"/>
<keyword evidence="3" id="KW-1185">Reference proteome</keyword>
<evidence type="ECO:0000313" key="2">
    <source>
        <dbReference type="EMBL" id="MQM10899.1"/>
    </source>
</evidence>
<gene>
    <name evidence="2" type="ORF">Taro_043798</name>
</gene>
<feature type="compositionally biased region" description="Pro residues" evidence="1">
    <location>
        <begin position="1"/>
        <end position="16"/>
    </location>
</feature>